<feature type="transmembrane region" description="Helical" evidence="6">
    <location>
        <begin position="65"/>
        <end position="83"/>
    </location>
</feature>
<protein>
    <submittedName>
        <fullName evidence="7">Branched-chain amino acid ABC transporter permease</fullName>
    </submittedName>
</protein>
<evidence type="ECO:0000313" key="7">
    <source>
        <dbReference type="EMBL" id="NYS24938.1"/>
    </source>
</evidence>
<keyword evidence="4 6" id="KW-1133">Transmembrane helix</keyword>
<name>A0A7Z0L027_9RHOB</name>
<dbReference type="InterPro" id="IPR001851">
    <property type="entry name" value="ABC_transp_permease"/>
</dbReference>
<keyword evidence="2" id="KW-1003">Cell membrane</keyword>
<evidence type="ECO:0000313" key="8">
    <source>
        <dbReference type="Proteomes" id="UP000529417"/>
    </source>
</evidence>
<dbReference type="CDD" id="cd06581">
    <property type="entry name" value="TM_PBP1_LivM_like"/>
    <property type="match status" value="1"/>
</dbReference>
<feature type="transmembrane region" description="Helical" evidence="6">
    <location>
        <begin position="7"/>
        <end position="26"/>
    </location>
</feature>
<feature type="transmembrane region" description="Helical" evidence="6">
    <location>
        <begin position="32"/>
        <end position="53"/>
    </location>
</feature>
<dbReference type="GO" id="GO:0015658">
    <property type="term" value="F:branched-chain amino acid transmembrane transporter activity"/>
    <property type="evidence" value="ECO:0007669"/>
    <property type="project" value="InterPro"/>
</dbReference>
<keyword evidence="3 6" id="KW-0812">Transmembrane</keyword>
<proteinExistence type="predicted"/>
<feature type="transmembrane region" description="Helical" evidence="6">
    <location>
        <begin position="99"/>
        <end position="119"/>
    </location>
</feature>
<feature type="transmembrane region" description="Helical" evidence="6">
    <location>
        <begin position="126"/>
        <end position="149"/>
    </location>
</feature>
<evidence type="ECO:0000256" key="4">
    <source>
        <dbReference type="ARBA" id="ARBA00022989"/>
    </source>
</evidence>
<keyword evidence="5 6" id="KW-0472">Membrane</keyword>
<gene>
    <name evidence="7" type="ORF">HUK65_08015</name>
</gene>
<comment type="caution">
    <text evidence="7">The sequence shown here is derived from an EMBL/GenBank/DDBJ whole genome shotgun (WGS) entry which is preliminary data.</text>
</comment>
<dbReference type="Pfam" id="PF02653">
    <property type="entry name" value="BPD_transp_2"/>
    <property type="match status" value="1"/>
</dbReference>
<dbReference type="AlphaFoldDB" id="A0A7Z0L027"/>
<evidence type="ECO:0000256" key="2">
    <source>
        <dbReference type="ARBA" id="ARBA00022475"/>
    </source>
</evidence>
<sequence length="326" mass="34163">MVEARREFILNAVIVLALFAVPLWALMAGEPFIISLATRVAILALAAVGLNIALGLGGMVSFGHALYFGIGGYCAGILAHHAFSGTPVAFGLSGTNQMLVIWAVAMALSGLVAAVVGALSLRTSGIFFIMITLAFAQMGFFFTLSWPAYGGEDGLPIFVRNQFPGVNTMRPWELFLLAFGVLLVALVVFAMLRASRFGAALMAIRQNPDRAAAVGISPFGVKLTAFVISGMLTGLAGAMMADLSRFTSPAMMAWTMSGELIVIIILGGVGRLCAPVLGAAILVGFETLFGGWTEHWQLWLGLVLLGVVLFARGGVIGLIAGREGHG</sequence>
<organism evidence="7 8">
    <name type="scientific">Rhabdonatronobacter sediminivivens</name>
    <dbReference type="NCBI Taxonomy" id="2743469"/>
    <lineage>
        <taxon>Bacteria</taxon>
        <taxon>Pseudomonadati</taxon>
        <taxon>Pseudomonadota</taxon>
        <taxon>Alphaproteobacteria</taxon>
        <taxon>Rhodobacterales</taxon>
        <taxon>Paracoccaceae</taxon>
        <taxon>Rhabdonatronobacter</taxon>
    </lineage>
</organism>
<evidence type="ECO:0000256" key="6">
    <source>
        <dbReference type="SAM" id="Phobius"/>
    </source>
</evidence>
<feature type="transmembrane region" description="Helical" evidence="6">
    <location>
        <begin position="213"/>
        <end position="240"/>
    </location>
</feature>
<evidence type="ECO:0000256" key="5">
    <source>
        <dbReference type="ARBA" id="ARBA00023136"/>
    </source>
</evidence>
<dbReference type="RefSeq" id="WP_179905640.1">
    <property type="nucleotide sequence ID" value="NZ_JACBXS010000013.1"/>
</dbReference>
<dbReference type="EMBL" id="JACBXS010000013">
    <property type="protein sequence ID" value="NYS24938.1"/>
    <property type="molecule type" value="Genomic_DNA"/>
</dbReference>
<dbReference type="PANTHER" id="PTHR30482:SF17">
    <property type="entry name" value="ABC TRANSPORTER ATP-BINDING PROTEIN"/>
    <property type="match status" value="1"/>
</dbReference>
<dbReference type="Proteomes" id="UP000529417">
    <property type="component" value="Unassembled WGS sequence"/>
</dbReference>
<feature type="transmembrane region" description="Helical" evidence="6">
    <location>
        <begin position="174"/>
        <end position="192"/>
    </location>
</feature>
<reference evidence="7 8" key="1">
    <citation type="journal article" date="2000" name="Arch. Microbiol.">
        <title>Rhodobaca bogoriensis gen. nov. and sp. nov., an alkaliphilic purple nonsulfur bacterium from African Rift Valley soda lakes.</title>
        <authorList>
            <person name="Milford A.D."/>
            <person name="Achenbach L.A."/>
            <person name="Jung D.O."/>
            <person name="Madigan M.T."/>
        </authorList>
    </citation>
    <scope>NUCLEOTIDE SEQUENCE [LARGE SCALE GENOMIC DNA]</scope>
    <source>
        <strain evidence="7 8">2376</strain>
    </source>
</reference>
<accession>A0A7Z0L027</accession>
<feature type="transmembrane region" description="Helical" evidence="6">
    <location>
        <begin position="297"/>
        <end position="320"/>
    </location>
</feature>
<keyword evidence="8" id="KW-1185">Reference proteome</keyword>
<dbReference type="InterPro" id="IPR043428">
    <property type="entry name" value="LivM-like"/>
</dbReference>
<comment type="subcellular location">
    <subcellularLocation>
        <location evidence="1">Cell membrane</location>
        <topology evidence="1">Multi-pass membrane protein</topology>
    </subcellularLocation>
</comment>
<evidence type="ECO:0000256" key="3">
    <source>
        <dbReference type="ARBA" id="ARBA00022692"/>
    </source>
</evidence>
<dbReference type="PANTHER" id="PTHR30482">
    <property type="entry name" value="HIGH-AFFINITY BRANCHED-CHAIN AMINO ACID TRANSPORT SYSTEM PERMEASE"/>
    <property type="match status" value="1"/>
</dbReference>
<evidence type="ECO:0000256" key="1">
    <source>
        <dbReference type="ARBA" id="ARBA00004651"/>
    </source>
</evidence>
<dbReference type="GO" id="GO:0005886">
    <property type="term" value="C:plasma membrane"/>
    <property type="evidence" value="ECO:0007669"/>
    <property type="project" value="UniProtKB-SubCell"/>
</dbReference>